<reference evidence="1" key="1">
    <citation type="journal article" date="2023" name="IScience">
        <title>Live-bearing cockroach genome reveals convergent evolutionary mechanisms linked to viviparity in insects and beyond.</title>
        <authorList>
            <person name="Fouks B."/>
            <person name="Harrison M.C."/>
            <person name="Mikhailova A.A."/>
            <person name="Marchal E."/>
            <person name="English S."/>
            <person name="Carruthers M."/>
            <person name="Jennings E.C."/>
            <person name="Chiamaka E.L."/>
            <person name="Frigard R.A."/>
            <person name="Pippel M."/>
            <person name="Attardo G.M."/>
            <person name="Benoit J.B."/>
            <person name="Bornberg-Bauer E."/>
            <person name="Tobe S.S."/>
        </authorList>
    </citation>
    <scope>NUCLEOTIDE SEQUENCE</scope>
    <source>
        <tissue evidence="1">Testes</tissue>
    </source>
</reference>
<keyword evidence="2" id="KW-1185">Reference proteome</keyword>
<evidence type="ECO:0000313" key="1">
    <source>
        <dbReference type="EMBL" id="KAJ9591751.1"/>
    </source>
</evidence>
<feature type="non-terminal residue" evidence="1">
    <location>
        <position position="1"/>
    </location>
</feature>
<organism evidence="1 2">
    <name type="scientific">Diploptera punctata</name>
    <name type="common">Pacific beetle cockroach</name>
    <dbReference type="NCBI Taxonomy" id="6984"/>
    <lineage>
        <taxon>Eukaryota</taxon>
        <taxon>Metazoa</taxon>
        <taxon>Ecdysozoa</taxon>
        <taxon>Arthropoda</taxon>
        <taxon>Hexapoda</taxon>
        <taxon>Insecta</taxon>
        <taxon>Pterygota</taxon>
        <taxon>Neoptera</taxon>
        <taxon>Polyneoptera</taxon>
        <taxon>Dictyoptera</taxon>
        <taxon>Blattodea</taxon>
        <taxon>Blaberoidea</taxon>
        <taxon>Blaberidae</taxon>
        <taxon>Diplopterinae</taxon>
        <taxon>Diploptera</taxon>
    </lineage>
</organism>
<evidence type="ECO:0000313" key="2">
    <source>
        <dbReference type="Proteomes" id="UP001233999"/>
    </source>
</evidence>
<protein>
    <submittedName>
        <fullName evidence="1">Uncharacterized protein</fullName>
    </submittedName>
</protein>
<gene>
    <name evidence="1" type="ORF">L9F63_001687</name>
</gene>
<dbReference type="Proteomes" id="UP001233999">
    <property type="component" value="Unassembled WGS sequence"/>
</dbReference>
<name>A0AAD8A4D0_DIPPU</name>
<dbReference type="EMBL" id="JASPKZ010003857">
    <property type="protein sequence ID" value="KAJ9591751.1"/>
    <property type="molecule type" value="Genomic_DNA"/>
</dbReference>
<feature type="non-terminal residue" evidence="1">
    <location>
        <position position="74"/>
    </location>
</feature>
<reference evidence="1" key="2">
    <citation type="submission" date="2023-05" db="EMBL/GenBank/DDBJ databases">
        <authorList>
            <person name="Fouks B."/>
        </authorList>
    </citation>
    <scope>NUCLEOTIDE SEQUENCE</scope>
    <source>
        <strain evidence="1">Stay&amp;Tobe</strain>
        <tissue evidence="1">Testes</tissue>
    </source>
</reference>
<proteinExistence type="predicted"/>
<dbReference type="AlphaFoldDB" id="A0AAD8A4D0"/>
<sequence>PKIFIKARRYCVSMTIIVLCMWFPFQNRFYPFCQILPKGQIRLLAVGVDAVDLSQVGTTFHLKMSTFAVVNKTF</sequence>
<accession>A0AAD8A4D0</accession>
<comment type="caution">
    <text evidence="1">The sequence shown here is derived from an EMBL/GenBank/DDBJ whole genome shotgun (WGS) entry which is preliminary data.</text>
</comment>